<comment type="subunit">
    <text evidence="8">Component of the oligosaccharyltransferase (OST) complex.</text>
</comment>
<evidence type="ECO:0000256" key="8">
    <source>
        <dbReference type="RuleBase" id="RU361136"/>
    </source>
</evidence>
<evidence type="ECO:0000256" key="2">
    <source>
        <dbReference type="ARBA" id="ARBA00004922"/>
    </source>
</evidence>
<keyword evidence="7 8" id="KW-0472">Membrane</keyword>
<evidence type="ECO:0000256" key="7">
    <source>
        <dbReference type="ARBA" id="ARBA00023136"/>
    </source>
</evidence>
<comment type="similarity">
    <text evidence="3 8">Belongs to the DAD/OST2 family.</text>
</comment>
<feature type="transmembrane region" description="Helical" evidence="8">
    <location>
        <begin position="42"/>
        <end position="60"/>
    </location>
</feature>
<reference evidence="10" key="1">
    <citation type="submission" date="2015-10" db="EMBL/GenBank/DDBJ databases">
        <authorList>
            <person name="Devillers H."/>
        </authorList>
    </citation>
    <scope>NUCLEOTIDE SEQUENCE [LARGE SCALE GENOMIC DNA]</scope>
</reference>
<dbReference type="AlphaFoldDB" id="A0A0P1KLK4"/>
<accession>A0A0P1KLK4</accession>
<dbReference type="OrthoDB" id="445566at2759"/>
<keyword evidence="10" id="KW-1185">Reference proteome</keyword>
<dbReference type="PANTHER" id="PTHR10705">
    <property type="entry name" value="DOLICHYL-DIPHOSPHOOLIGOSACCHARIDE--PROTEIN GLYCOSYLTRANSFERASE SUBUNIT DAD1"/>
    <property type="match status" value="1"/>
</dbReference>
<dbReference type="Proteomes" id="UP000236544">
    <property type="component" value="Unassembled WGS sequence"/>
</dbReference>
<evidence type="ECO:0000313" key="10">
    <source>
        <dbReference type="Proteomes" id="UP000236544"/>
    </source>
</evidence>
<keyword evidence="6 8" id="KW-1133">Transmembrane helix</keyword>
<comment type="subcellular location">
    <subcellularLocation>
        <location evidence="1 8">Endoplasmic reticulum membrane</location>
        <topology evidence="1 8">Multi-pass membrane protein</topology>
    </subcellularLocation>
</comment>
<sequence length="126" mass="13556">MVPKTPSKKADAASSASKFSDTISATYSAYSKQVSGDRQLQLIDTFCAFLVAVGVIQFLFVCAAKDSFPLNAFLAGFSACVGQFVLLVSLRMQVVSSFTGITPQRAFGEFVLASLVLHFLCLHFVN</sequence>
<evidence type="ECO:0000256" key="4">
    <source>
        <dbReference type="ARBA" id="ARBA00022692"/>
    </source>
</evidence>
<comment type="function">
    <text evidence="8">Subunit of the oligosaccharyl transferase (OST) complex that catalyzes the initial transfer of a defined glycan (Glc(3)Man(9)GlcNAc(2) in eukaryotes) from the lipid carrier dolichol-pyrophosphate to an asparagine residue within an Asn-X-Ser/Thr consensus motif in nascent polypeptide chains, the first step in protein N-glycosylation. N-glycosylation occurs cotranslationally and the complex associates with the Sec61 complex at the channel-forming translocon complex that mediates protein translocation across the endoplasmic reticulum (ER). All subunits are required for a maximal enzyme activity.</text>
</comment>
<dbReference type="Pfam" id="PF02109">
    <property type="entry name" value="DAD"/>
    <property type="match status" value="1"/>
</dbReference>
<evidence type="ECO:0000256" key="3">
    <source>
        <dbReference type="ARBA" id="ARBA00009386"/>
    </source>
</evidence>
<proteinExistence type="inferred from homology"/>
<evidence type="ECO:0000313" key="9">
    <source>
        <dbReference type="EMBL" id="CUS20500.1"/>
    </source>
</evidence>
<feature type="transmembrane region" description="Helical" evidence="8">
    <location>
        <begin position="106"/>
        <end position="125"/>
    </location>
</feature>
<organism evidence="9 10">
    <name type="scientific">Lachancea quebecensis</name>
    <dbReference type="NCBI Taxonomy" id="1654605"/>
    <lineage>
        <taxon>Eukaryota</taxon>
        <taxon>Fungi</taxon>
        <taxon>Dikarya</taxon>
        <taxon>Ascomycota</taxon>
        <taxon>Saccharomycotina</taxon>
        <taxon>Saccharomycetes</taxon>
        <taxon>Saccharomycetales</taxon>
        <taxon>Saccharomycetaceae</taxon>
        <taxon>Lachancea</taxon>
    </lineage>
</organism>
<dbReference type="UniPathway" id="UPA00378"/>
<feature type="transmembrane region" description="Helical" evidence="8">
    <location>
        <begin position="72"/>
        <end position="94"/>
    </location>
</feature>
<protein>
    <recommendedName>
        <fullName evidence="8">Dolichyl-diphosphooligosaccharide--protein glycosyltransferase subunit OST2</fullName>
        <shortName evidence="8">Oligosaccharyl transferase subunit OST2</shortName>
    </recommendedName>
</protein>
<dbReference type="InterPro" id="IPR003038">
    <property type="entry name" value="DAD/Ost2"/>
</dbReference>
<dbReference type="GO" id="GO:0008250">
    <property type="term" value="C:oligosaccharyltransferase complex"/>
    <property type="evidence" value="ECO:0007669"/>
    <property type="project" value="InterPro"/>
</dbReference>
<dbReference type="PANTHER" id="PTHR10705:SF0">
    <property type="entry name" value="DOLICHYL-DIPHOSPHOOLIGOSACCHARIDE--PROTEIN GLYCOSYLTRANSFERASE SUBUNIT DAD1"/>
    <property type="match status" value="1"/>
</dbReference>
<evidence type="ECO:0000256" key="6">
    <source>
        <dbReference type="ARBA" id="ARBA00022989"/>
    </source>
</evidence>
<name>A0A0P1KLK4_9SACH</name>
<dbReference type="PIRSF" id="PIRSF005588">
    <property type="entry name" value="DAD"/>
    <property type="match status" value="1"/>
</dbReference>
<dbReference type="EMBL" id="LN890560">
    <property type="protein sequence ID" value="CUS20500.1"/>
    <property type="molecule type" value="Genomic_DNA"/>
</dbReference>
<comment type="pathway">
    <text evidence="2 8">Protein modification; protein glycosylation.</text>
</comment>
<keyword evidence="5 8" id="KW-0256">Endoplasmic reticulum</keyword>
<evidence type="ECO:0000256" key="1">
    <source>
        <dbReference type="ARBA" id="ARBA00004477"/>
    </source>
</evidence>
<gene>
    <name evidence="9" type="ORF">LAQU0_S01e07998g</name>
</gene>
<dbReference type="GO" id="GO:0006487">
    <property type="term" value="P:protein N-linked glycosylation"/>
    <property type="evidence" value="ECO:0007669"/>
    <property type="project" value="TreeGrafter"/>
</dbReference>
<keyword evidence="4 8" id="KW-0812">Transmembrane</keyword>
<evidence type="ECO:0000256" key="5">
    <source>
        <dbReference type="ARBA" id="ARBA00022824"/>
    </source>
</evidence>